<name>A0A0M8NTV8_9EURO</name>
<dbReference type="AlphaFoldDB" id="A0A0M8NTV8"/>
<comment type="caution">
    <text evidence="1">The sequence shown here is derived from an EMBL/GenBank/DDBJ whole genome shotgun (WGS) entry which is preliminary data.</text>
</comment>
<feature type="non-terminal residue" evidence="1">
    <location>
        <position position="1"/>
    </location>
</feature>
<evidence type="ECO:0000313" key="1">
    <source>
        <dbReference type="EMBL" id="KOS37177.1"/>
    </source>
</evidence>
<dbReference type="EMBL" id="LHQQ01000346">
    <property type="protein sequence ID" value="KOS37177.1"/>
    <property type="molecule type" value="Genomic_DNA"/>
</dbReference>
<dbReference type="Proteomes" id="UP000037696">
    <property type="component" value="Unassembled WGS sequence"/>
</dbReference>
<reference evidence="1 2" key="1">
    <citation type="submission" date="2015-08" db="EMBL/GenBank/DDBJ databases">
        <title>Genome sequencing of Penicillium nordicum.</title>
        <authorList>
            <person name="Nguyen H.D."/>
            <person name="Seifert K.A."/>
        </authorList>
    </citation>
    <scope>NUCLEOTIDE SEQUENCE [LARGE SCALE GENOMIC DNA]</scope>
    <source>
        <strain evidence="1 2">DAOMC 185683</strain>
    </source>
</reference>
<accession>A0A0M8NTV8</accession>
<sequence length="37" mass="4178">LLVIISFRPLAGIHLRTQYNLLCIDLFCNMLTSKIGS</sequence>
<gene>
    <name evidence="1" type="ORF">ACN38_g12031</name>
</gene>
<keyword evidence="2" id="KW-1185">Reference proteome</keyword>
<proteinExistence type="predicted"/>
<evidence type="ECO:0000313" key="2">
    <source>
        <dbReference type="Proteomes" id="UP000037696"/>
    </source>
</evidence>
<protein>
    <submittedName>
        <fullName evidence="1">Uncharacterized protein</fullName>
    </submittedName>
</protein>
<organism evidence="1 2">
    <name type="scientific">Penicillium nordicum</name>
    <dbReference type="NCBI Taxonomy" id="229535"/>
    <lineage>
        <taxon>Eukaryota</taxon>
        <taxon>Fungi</taxon>
        <taxon>Dikarya</taxon>
        <taxon>Ascomycota</taxon>
        <taxon>Pezizomycotina</taxon>
        <taxon>Eurotiomycetes</taxon>
        <taxon>Eurotiomycetidae</taxon>
        <taxon>Eurotiales</taxon>
        <taxon>Aspergillaceae</taxon>
        <taxon>Penicillium</taxon>
    </lineage>
</organism>